<gene>
    <name evidence="1" type="ORF">I6U51_11995</name>
</gene>
<comment type="caution">
    <text evidence="1">The sequence shown here is derived from an EMBL/GenBank/DDBJ whole genome shotgun (WGS) entry which is preliminary data.</text>
</comment>
<dbReference type="Pfam" id="PF19539">
    <property type="entry name" value="DUF6063"/>
    <property type="match status" value="1"/>
</dbReference>
<evidence type="ECO:0000313" key="2">
    <source>
        <dbReference type="Proteomes" id="UP000622687"/>
    </source>
</evidence>
<dbReference type="EMBL" id="JAEEGB010000013">
    <property type="protein sequence ID" value="MBI6873423.1"/>
    <property type="molecule type" value="Genomic_DNA"/>
</dbReference>
<accession>A0A934HU95</accession>
<name>A0A934HU95_9CLOT</name>
<sequence length="239" mass="28038">MIQDSDFDKAQEIVGYLLRHNELLEDKEMYLYSNYIIDTVVQSLVQKIISSYGLNLIEYNRGLFITPGVNNPYFGYKNDELKVLLKVDSNNEIYLCYFIIYTIITMFYKETAYATYKDYITNTEVVERVNTMVRAITVKNSEEVTYEESSLQAIRERWLDMDETPVNSSENNLDSSRKSNYKYSFVNRTLAFLVGENILIQNKQERSFAPTDKFRALIADFFDRKDVKNVLVEFAKGEM</sequence>
<proteinExistence type="predicted"/>
<protein>
    <submittedName>
        <fullName evidence="1">Uncharacterized protein</fullName>
    </submittedName>
</protein>
<evidence type="ECO:0000313" key="1">
    <source>
        <dbReference type="EMBL" id="MBI6873423.1"/>
    </source>
</evidence>
<organism evidence="1 2">
    <name type="scientific">Clostridium aciditolerans</name>
    <dbReference type="NCBI Taxonomy" id="339861"/>
    <lineage>
        <taxon>Bacteria</taxon>
        <taxon>Bacillati</taxon>
        <taxon>Bacillota</taxon>
        <taxon>Clostridia</taxon>
        <taxon>Eubacteriales</taxon>
        <taxon>Clostridiaceae</taxon>
        <taxon>Clostridium</taxon>
    </lineage>
</organism>
<dbReference type="InterPro" id="IPR045707">
    <property type="entry name" value="DUF6063"/>
</dbReference>
<dbReference type="Proteomes" id="UP000622687">
    <property type="component" value="Unassembled WGS sequence"/>
</dbReference>
<keyword evidence="2" id="KW-1185">Reference proteome</keyword>
<dbReference type="AlphaFoldDB" id="A0A934HU95"/>
<dbReference type="RefSeq" id="WP_211142842.1">
    <property type="nucleotide sequence ID" value="NZ_JAEEGB010000013.1"/>
</dbReference>
<reference evidence="1" key="1">
    <citation type="submission" date="2020-12" db="EMBL/GenBank/DDBJ databases">
        <title>Clostridium thailandense sp. nov., a novel acetogenic bacterium isolated from peat land soil in Thailand.</title>
        <authorList>
            <person name="Chaikitkaew S."/>
            <person name="Birkeland N.K."/>
        </authorList>
    </citation>
    <scope>NUCLEOTIDE SEQUENCE</scope>
    <source>
        <strain evidence="1">DSM 17425</strain>
    </source>
</reference>